<dbReference type="CDD" id="cd12152">
    <property type="entry name" value="F1-ATPase_delta"/>
    <property type="match status" value="1"/>
</dbReference>
<evidence type="ECO:0000313" key="17">
    <source>
        <dbReference type="Proteomes" id="UP000500890"/>
    </source>
</evidence>
<dbReference type="GO" id="GO:0005886">
    <property type="term" value="C:plasma membrane"/>
    <property type="evidence" value="ECO:0007669"/>
    <property type="project" value="UniProtKB-SubCell"/>
</dbReference>
<dbReference type="Gene3D" id="2.60.15.10">
    <property type="entry name" value="F0F1 ATP synthase delta/epsilon subunit, N-terminal"/>
    <property type="match status" value="1"/>
</dbReference>
<dbReference type="Pfam" id="PF02823">
    <property type="entry name" value="ATP-synt_DE_N"/>
    <property type="match status" value="1"/>
</dbReference>
<evidence type="ECO:0000256" key="8">
    <source>
        <dbReference type="ARBA" id="ARBA00023196"/>
    </source>
</evidence>
<proteinExistence type="inferred from homology"/>
<keyword evidence="5 12" id="KW-0813">Transport</keyword>
<sequence length="139" mass="15251">MAQLKVEIVTPNGVSYTNEVAQMVIVRTVDGDLGILPGHSPIIAPLRIDEVRVKNDRSSEEQEIIATNGGIMEVRDNVVTIVSDSAEKSTDIDVPRAERAKLRAEARIAEAKQEHNIDSQKRAEVALSRAINRINASKK</sequence>
<dbReference type="NCBIfam" id="NF001846">
    <property type="entry name" value="PRK00571.1-3"/>
    <property type="match status" value="1"/>
</dbReference>
<evidence type="ECO:0000256" key="12">
    <source>
        <dbReference type="HAMAP-Rule" id="MF_00530"/>
    </source>
</evidence>
<evidence type="ECO:0000256" key="5">
    <source>
        <dbReference type="ARBA" id="ARBA00022448"/>
    </source>
</evidence>
<keyword evidence="9 12" id="KW-0066">ATP synthesis</keyword>
<dbReference type="InterPro" id="IPR036771">
    <property type="entry name" value="ATPsynth_dsu/esu_N"/>
</dbReference>
<dbReference type="HAMAP" id="MF_00530">
    <property type="entry name" value="ATP_synth_epsil_bac"/>
    <property type="match status" value="1"/>
</dbReference>
<gene>
    <name evidence="12" type="primary">atpC</name>
    <name evidence="16" type="ORF">G7081_06080</name>
</gene>
<dbReference type="EMBL" id="CP049886">
    <property type="protein sequence ID" value="QIL46674.1"/>
    <property type="molecule type" value="Genomic_DNA"/>
</dbReference>
<feature type="domain" description="ATP synthase epsilon subunit C-terminal" evidence="14">
    <location>
        <begin position="91"/>
        <end position="138"/>
    </location>
</feature>
<comment type="subcellular location">
    <subcellularLocation>
        <location evidence="12">Cell membrane</location>
        <topology evidence="12">Peripheral membrane protein</topology>
    </subcellularLocation>
    <subcellularLocation>
        <location evidence="2">Endomembrane system</location>
        <topology evidence="2">Peripheral membrane protein</topology>
    </subcellularLocation>
</comment>
<evidence type="ECO:0000256" key="10">
    <source>
        <dbReference type="ARBA" id="ARBA00030215"/>
    </source>
</evidence>
<evidence type="ECO:0000256" key="1">
    <source>
        <dbReference type="ARBA" id="ARBA00003543"/>
    </source>
</evidence>
<dbReference type="InterPro" id="IPR020546">
    <property type="entry name" value="ATP_synth_F1_dsu/esu_N"/>
</dbReference>
<comment type="function">
    <text evidence="1 12">Produces ATP from ADP in the presence of a proton gradient across the membrane.</text>
</comment>
<organism evidence="16 17">
    <name type="scientific">Vagococcus coleopterorum</name>
    <dbReference type="NCBI Taxonomy" id="2714946"/>
    <lineage>
        <taxon>Bacteria</taxon>
        <taxon>Bacillati</taxon>
        <taxon>Bacillota</taxon>
        <taxon>Bacilli</taxon>
        <taxon>Lactobacillales</taxon>
        <taxon>Enterococcaceae</taxon>
        <taxon>Vagococcus</taxon>
    </lineage>
</organism>
<keyword evidence="12" id="KW-0375">Hydrogen ion transport</keyword>
<evidence type="ECO:0000256" key="2">
    <source>
        <dbReference type="ARBA" id="ARBA00004184"/>
    </source>
</evidence>
<evidence type="ECO:0000256" key="6">
    <source>
        <dbReference type="ARBA" id="ARBA00023065"/>
    </source>
</evidence>
<reference evidence="16 17" key="1">
    <citation type="submission" date="2020-03" db="EMBL/GenBank/DDBJ databases">
        <title>Vagococcus sp. nov., isolated from beetles.</title>
        <authorList>
            <person name="Hyun D.-W."/>
            <person name="Bae J.-W."/>
        </authorList>
    </citation>
    <scope>NUCLEOTIDE SEQUENCE [LARGE SCALE GENOMIC DNA]</scope>
    <source>
        <strain evidence="16 17">HDW17A</strain>
    </source>
</reference>
<evidence type="ECO:0000259" key="15">
    <source>
        <dbReference type="Pfam" id="PF02823"/>
    </source>
</evidence>
<dbReference type="KEGG" id="vah:G7081_06080"/>
<evidence type="ECO:0000256" key="4">
    <source>
        <dbReference type="ARBA" id="ARBA00014480"/>
    </source>
</evidence>
<keyword evidence="17" id="KW-1185">Reference proteome</keyword>
<dbReference type="NCBIfam" id="TIGR01216">
    <property type="entry name" value="ATP_synt_epsi"/>
    <property type="match status" value="1"/>
</dbReference>
<evidence type="ECO:0000256" key="13">
    <source>
        <dbReference type="RuleBase" id="RU003656"/>
    </source>
</evidence>
<evidence type="ECO:0000259" key="14">
    <source>
        <dbReference type="Pfam" id="PF00401"/>
    </source>
</evidence>
<comment type="similarity">
    <text evidence="3 12 13">Belongs to the ATPase epsilon chain family.</text>
</comment>
<dbReference type="GO" id="GO:0012505">
    <property type="term" value="C:endomembrane system"/>
    <property type="evidence" value="ECO:0007669"/>
    <property type="project" value="UniProtKB-SubCell"/>
</dbReference>
<dbReference type="InterPro" id="IPR001469">
    <property type="entry name" value="ATP_synth_F1_dsu/esu"/>
</dbReference>
<dbReference type="Proteomes" id="UP000500890">
    <property type="component" value="Chromosome"/>
</dbReference>
<keyword evidence="8 12" id="KW-0139">CF(1)</keyword>
<dbReference type="PANTHER" id="PTHR13822">
    <property type="entry name" value="ATP SYNTHASE DELTA/EPSILON CHAIN"/>
    <property type="match status" value="1"/>
</dbReference>
<keyword evidence="12" id="KW-1003">Cell membrane</keyword>
<dbReference type="InterPro" id="IPR020547">
    <property type="entry name" value="ATP_synth_F1_esu_C"/>
</dbReference>
<evidence type="ECO:0000256" key="11">
    <source>
        <dbReference type="ARBA" id="ARBA00031795"/>
    </source>
</evidence>
<dbReference type="RefSeq" id="WP_166008062.1">
    <property type="nucleotide sequence ID" value="NZ_CP049886.1"/>
</dbReference>
<dbReference type="Pfam" id="PF00401">
    <property type="entry name" value="ATP-synt_DE"/>
    <property type="match status" value="1"/>
</dbReference>
<dbReference type="PANTHER" id="PTHR13822:SF10">
    <property type="entry name" value="ATP SYNTHASE EPSILON CHAIN, CHLOROPLASTIC"/>
    <property type="match status" value="1"/>
</dbReference>
<keyword evidence="6 12" id="KW-0406">Ion transport</keyword>
<name>A0A6G8ANL6_9ENTE</name>
<dbReference type="SUPFAM" id="SSF51344">
    <property type="entry name" value="Epsilon subunit of F1F0-ATP synthase N-terminal domain"/>
    <property type="match status" value="1"/>
</dbReference>
<accession>A0A6G8ANL6</accession>
<feature type="domain" description="ATP synthase F1 complex delta/epsilon subunit N-terminal" evidence="15">
    <location>
        <begin position="4"/>
        <end position="86"/>
    </location>
</feature>
<protein>
    <recommendedName>
        <fullName evidence="4 12">ATP synthase epsilon chain</fullName>
    </recommendedName>
    <alternativeName>
        <fullName evidence="11 12">ATP synthase F1 sector epsilon subunit</fullName>
    </alternativeName>
    <alternativeName>
        <fullName evidence="10 12">F-ATPase epsilon subunit</fullName>
    </alternativeName>
</protein>
<dbReference type="AlphaFoldDB" id="A0A6G8ANL6"/>
<evidence type="ECO:0000256" key="9">
    <source>
        <dbReference type="ARBA" id="ARBA00023310"/>
    </source>
</evidence>
<comment type="subunit">
    <text evidence="12 13">F-type ATPases have 2 components, CF(1) - the catalytic core - and CF(0) - the membrane proton channel. CF(1) has five subunits: alpha(3), beta(3), gamma(1), delta(1), epsilon(1). CF(0) has three main subunits: a, b and c.</text>
</comment>
<evidence type="ECO:0000256" key="3">
    <source>
        <dbReference type="ARBA" id="ARBA00005712"/>
    </source>
</evidence>
<dbReference type="GO" id="GO:0005524">
    <property type="term" value="F:ATP binding"/>
    <property type="evidence" value="ECO:0007669"/>
    <property type="project" value="UniProtKB-UniRule"/>
</dbReference>
<dbReference type="GO" id="GO:0046933">
    <property type="term" value="F:proton-transporting ATP synthase activity, rotational mechanism"/>
    <property type="evidence" value="ECO:0007669"/>
    <property type="project" value="UniProtKB-UniRule"/>
</dbReference>
<keyword evidence="7 12" id="KW-0472">Membrane</keyword>
<dbReference type="Gene3D" id="1.20.5.440">
    <property type="entry name" value="ATP synthase delta/epsilon subunit, C-terminal domain"/>
    <property type="match status" value="1"/>
</dbReference>
<evidence type="ECO:0000313" key="16">
    <source>
        <dbReference type="EMBL" id="QIL46674.1"/>
    </source>
</evidence>
<evidence type="ECO:0000256" key="7">
    <source>
        <dbReference type="ARBA" id="ARBA00023136"/>
    </source>
</evidence>
<dbReference type="GO" id="GO:0045259">
    <property type="term" value="C:proton-transporting ATP synthase complex"/>
    <property type="evidence" value="ECO:0007669"/>
    <property type="project" value="UniProtKB-KW"/>
</dbReference>